<comment type="similarity">
    <text evidence="2">Belongs to the PC-esterase family. TBL subfamily.</text>
</comment>
<protein>
    <recommendedName>
        <fullName evidence="11">Trichome birefringence-like N-terminal domain-containing protein</fullName>
    </recommendedName>
</protein>
<dbReference type="GO" id="GO:0016413">
    <property type="term" value="F:O-acetyltransferase activity"/>
    <property type="evidence" value="ECO:0007669"/>
    <property type="project" value="InterPro"/>
</dbReference>
<evidence type="ECO:0008006" key="11">
    <source>
        <dbReference type="Google" id="ProtNLM"/>
    </source>
</evidence>
<evidence type="ECO:0000256" key="5">
    <source>
        <dbReference type="ARBA" id="ARBA00022989"/>
    </source>
</evidence>
<keyword evidence="10" id="KW-1185">Reference proteome</keyword>
<dbReference type="GO" id="GO:0005794">
    <property type="term" value="C:Golgi apparatus"/>
    <property type="evidence" value="ECO:0007669"/>
    <property type="project" value="TreeGrafter"/>
</dbReference>
<gene>
    <name evidence="9" type="ORF">RND81_02G234400</name>
</gene>
<dbReference type="AlphaFoldDB" id="A0AAW1MTM6"/>
<organism evidence="9 10">
    <name type="scientific">Saponaria officinalis</name>
    <name type="common">Common soapwort</name>
    <name type="synonym">Lychnis saponaria</name>
    <dbReference type="NCBI Taxonomy" id="3572"/>
    <lineage>
        <taxon>Eukaryota</taxon>
        <taxon>Viridiplantae</taxon>
        <taxon>Streptophyta</taxon>
        <taxon>Embryophyta</taxon>
        <taxon>Tracheophyta</taxon>
        <taxon>Spermatophyta</taxon>
        <taxon>Magnoliopsida</taxon>
        <taxon>eudicotyledons</taxon>
        <taxon>Gunneridae</taxon>
        <taxon>Pentapetalae</taxon>
        <taxon>Caryophyllales</taxon>
        <taxon>Caryophyllaceae</taxon>
        <taxon>Caryophylleae</taxon>
        <taxon>Saponaria</taxon>
    </lineage>
</organism>
<evidence type="ECO:0000313" key="10">
    <source>
        <dbReference type="Proteomes" id="UP001443914"/>
    </source>
</evidence>
<sequence length="456" mass="52222">MSVTKPWKTQNTQSHFFNKNSWKSMVFYAMLSLILLLCYFSPISTFTTFDHQLSNFSSISIISSNTSSTQENSNNEDAIAQSEKTNEILSTIQNPEISTEQTCDYTNGEWIHDNRGPLYNGSSCKTIKDGQNCMTHLRPDTNYLYWRWQPNQCNISRFNPESFLKILEGKHIAFVGDSLARNQLESLLCMLSSYSDPNLVYSNGDDNKFRRWVFPSQNVTVSVYWSPFLVKGVEKSKNRDYNRLFLDLIDEKWAADLDSIDVAVLSIGHWYLLKSIFIDGGKEIGCHGFDGSNCTAIGFYDPFHKAINTSLRTIIQRNGVNGKKIDVIVTTFPPAHFEGEWDNLDACSKTMPYKKDEKIVEGVNDNLRRIAVEEVEKARIMLNADNVRVTTLDVTRLALLRPDGHPGPYMYYNPFKDGVKERVHNDCVHWCLPGPIDTWNEIMLDIIKRRHGLLDS</sequence>
<keyword evidence="6" id="KW-0472">Membrane</keyword>
<name>A0AAW1MTM6_SAPOF</name>
<dbReference type="Proteomes" id="UP001443914">
    <property type="component" value="Unassembled WGS sequence"/>
</dbReference>
<evidence type="ECO:0000256" key="3">
    <source>
        <dbReference type="ARBA" id="ARBA00022692"/>
    </source>
</evidence>
<evidence type="ECO:0000256" key="1">
    <source>
        <dbReference type="ARBA" id="ARBA00004167"/>
    </source>
</evidence>
<evidence type="ECO:0000256" key="4">
    <source>
        <dbReference type="ARBA" id="ARBA00022968"/>
    </source>
</evidence>
<comment type="subcellular location">
    <subcellularLocation>
        <location evidence="1">Membrane</location>
        <topology evidence="1">Single-pass membrane protein</topology>
    </subcellularLocation>
</comment>
<keyword evidence="3" id="KW-0812">Transmembrane</keyword>
<proteinExistence type="inferred from homology"/>
<dbReference type="GO" id="GO:0016020">
    <property type="term" value="C:membrane"/>
    <property type="evidence" value="ECO:0007669"/>
    <property type="project" value="UniProtKB-SubCell"/>
</dbReference>
<keyword evidence="5" id="KW-1133">Transmembrane helix</keyword>
<dbReference type="Pfam" id="PF14416">
    <property type="entry name" value="PMR5N"/>
    <property type="match status" value="1"/>
</dbReference>
<dbReference type="PANTHER" id="PTHR32285">
    <property type="entry name" value="PROTEIN TRICHOME BIREFRINGENCE-LIKE 9-RELATED"/>
    <property type="match status" value="1"/>
</dbReference>
<evidence type="ECO:0000256" key="6">
    <source>
        <dbReference type="ARBA" id="ARBA00023136"/>
    </source>
</evidence>
<feature type="domain" description="Trichome birefringence-like C-terminal" evidence="7">
    <location>
        <begin position="156"/>
        <end position="445"/>
    </location>
</feature>
<accession>A0AAW1MTM6</accession>
<dbReference type="PANTHER" id="PTHR32285:SF57">
    <property type="entry name" value="XYLOGLUCAN O-ACETYLTRANSFERASE 1"/>
    <property type="match status" value="1"/>
</dbReference>
<evidence type="ECO:0000259" key="7">
    <source>
        <dbReference type="Pfam" id="PF13839"/>
    </source>
</evidence>
<comment type="caution">
    <text evidence="9">The sequence shown here is derived from an EMBL/GenBank/DDBJ whole genome shotgun (WGS) entry which is preliminary data.</text>
</comment>
<dbReference type="EMBL" id="JBDFQZ010000002">
    <property type="protein sequence ID" value="KAK9750991.1"/>
    <property type="molecule type" value="Genomic_DNA"/>
</dbReference>
<dbReference type="InterPro" id="IPR026057">
    <property type="entry name" value="TBL_C"/>
</dbReference>
<dbReference type="Pfam" id="PF13839">
    <property type="entry name" value="PC-Esterase"/>
    <property type="match status" value="1"/>
</dbReference>
<evidence type="ECO:0000313" key="9">
    <source>
        <dbReference type="EMBL" id="KAK9750991.1"/>
    </source>
</evidence>
<keyword evidence="4" id="KW-0735">Signal-anchor</keyword>
<dbReference type="InterPro" id="IPR025846">
    <property type="entry name" value="TBL_N"/>
</dbReference>
<dbReference type="InterPro" id="IPR029962">
    <property type="entry name" value="TBL"/>
</dbReference>
<feature type="domain" description="Trichome birefringence-like N-terminal" evidence="8">
    <location>
        <begin position="102"/>
        <end position="154"/>
    </location>
</feature>
<evidence type="ECO:0000256" key="2">
    <source>
        <dbReference type="ARBA" id="ARBA00007727"/>
    </source>
</evidence>
<reference evidence="9" key="1">
    <citation type="submission" date="2024-03" db="EMBL/GenBank/DDBJ databases">
        <title>WGS assembly of Saponaria officinalis var. Norfolk2.</title>
        <authorList>
            <person name="Jenkins J."/>
            <person name="Shu S."/>
            <person name="Grimwood J."/>
            <person name="Barry K."/>
            <person name="Goodstein D."/>
            <person name="Schmutz J."/>
            <person name="Leebens-Mack J."/>
            <person name="Osbourn A."/>
        </authorList>
    </citation>
    <scope>NUCLEOTIDE SEQUENCE [LARGE SCALE GENOMIC DNA]</scope>
    <source>
        <strain evidence="9">JIC</strain>
    </source>
</reference>
<evidence type="ECO:0000259" key="8">
    <source>
        <dbReference type="Pfam" id="PF14416"/>
    </source>
</evidence>